<dbReference type="InterPro" id="IPR012131">
    <property type="entry name" value="Hstdl_DH"/>
</dbReference>
<organism evidence="15 16">
    <name type="scientific">Thermoanaerobacter kivui</name>
    <name type="common">Acetogenium kivui</name>
    <dbReference type="NCBI Taxonomy" id="2325"/>
    <lineage>
        <taxon>Bacteria</taxon>
        <taxon>Bacillati</taxon>
        <taxon>Bacillota</taxon>
        <taxon>Clostridia</taxon>
        <taxon>Thermoanaerobacterales</taxon>
        <taxon>Thermoanaerobacteraceae</taxon>
        <taxon>Thermoanaerobacter</taxon>
    </lineage>
</organism>
<keyword evidence="6 8" id="KW-0560">Oxidoreductase</keyword>
<dbReference type="Pfam" id="PF00815">
    <property type="entry name" value="Histidinol_dh"/>
    <property type="match status" value="1"/>
</dbReference>
<dbReference type="AlphaFoldDB" id="A0A097AT68"/>
<dbReference type="HAMAP" id="MF_01024">
    <property type="entry name" value="HisD"/>
    <property type="match status" value="1"/>
</dbReference>
<feature type="binding site" evidence="8 12">
    <location>
        <position position="258"/>
    </location>
    <ligand>
        <name>substrate</name>
    </ligand>
</feature>
<keyword evidence="5 8" id="KW-0862">Zinc</keyword>
<dbReference type="Gene3D" id="3.40.50.1980">
    <property type="entry name" value="Nitrogenase molybdenum iron protein domain"/>
    <property type="match status" value="2"/>
</dbReference>
<evidence type="ECO:0000256" key="5">
    <source>
        <dbReference type="ARBA" id="ARBA00022833"/>
    </source>
</evidence>
<dbReference type="CDD" id="cd06572">
    <property type="entry name" value="Histidinol_dh"/>
    <property type="match status" value="1"/>
</dbReference>
<reference evidence="16" key="1">
    <citation type="journal article" date="2015" name="Genome Announc.">
        <title>Whole-Genome Sequences of 80 Environmental and Clinical Isolates of Burkholderia pseudomallei.</title>
        <authorList>
            <person name="Johnson S.L."/>
            <person name="Baker A.L."/>
            <person name="Chain P.S."/>
            <person name="Currie B.J."/>
            <person name="Daligault H.E."/>
            <person name="Davenport K.W."/>
            <person name="Davis C.B."/>
            <person name="Inglis T.J."/>
            <person name="Kaestli M."/>
            <person name="Koren S."/>
            <person name="Mayo M."/>
            <person name="Merritt A.J."/>
            <person name="Price E.P."/>
            <person name="Sarovich D.S."/>
            <person name="Warner J."/>
            <person name="Rosovitz M.J."/>
        </authorList>
    </citation>
    <scope>NUCLEOTIDE SEQUENCE [LARGE SCALE GENOMIC DNA]</scope>
    <source>
        <strain evidence="16">DSM 2030</strain>
    </source>
</reference>
<comment type="pathway">
    <text evidence="8">Amino-acid biosynthesis; L-histidine biosynthesis; L-histidine from 5-phospho-alpha-D-ribose 1-diphosphate: step 9/9.</text>
</comment>
<feature type="binding site" evidence="8 12">
    <location>
        <position position="419"/>
    </location>
    <ligand>
        <name>substrate</name>
    </ligand>
</feature>
<evidence type="ECO:0000256" key="7">
    <source>
        <dbReference type="ARBA" id="ARBA00049489"/>
    </source>
</evidence>
<accession>A0A097AT68</accession>
<dbReference type="GO" id="GO:0004399">
    <property type="term" value="F:histidinol dehydrogenase activity"/>
    <property type="evidence" value="ECO:0007669"/>
    <property type="project" value="UniProtKB-UniRule"/>
</dbReference>
<feature type="binding site" evidence="8 12">
    <location>
        <position position="327"/>
    </location>
    <ligand>
        <name>substrate</name>
    </ligand>
</feature>
<feature type="binding site" evidence="8 12">
    <location>
        <position position="261"/>
    </location>
    <ligand>
        <name>substrate</name>
    </ligand>
</feature>
<dbReference type="EC" id="1.1.1.23" evidence="3 8"/>
<keyword evidence="16" id="KW-1185">Reference proteome</keyword>
<dbReference type="PANTHER" id="PTHR21256:SF2">
    <property type="entry name" value="HISTIDINE BIOSYNTHESIS TRIFUNCTIONAL PROTEIN"/>
    <property type="match status" value="1"/>
</dbReference>
<dbReference type="InterPro" id="IPR001692">
    <property type="entry name" value="Histidinol_DH_CS"/>
</dbReference>
<comment type="catalytic activity">
    <reaction evidence="7 8">
        <text>L-histidinol + 2 NAD(+) + H2O = L-histidine + 2 NADH + 3 H(+)</text>
        <dbReference type="Rhea" id="RHEA:20641"/>
        <dbReference type="ChEBI" id="CHEBI:15377"/>
        <dbReference type="ChEBI" id="CHEBI:15378"/>
        <dbReference type="ChEBI" id="CHEBI:57540"/>
        <dbReference type="ChEBI" id="CHEBI:57595"/>
        <dbReference type="ChEBI" id="CHEBI:57699"/>
        <dbReference type="ChEBI" id="CHEBI:57945"/>
        <dbReference type="EC" id="1.1.1.23"/>
    </reaction>
</comment>
<comment type="similarity">
    <text evidence="2 8 9 14">Belongs to the histidinol dehydrogenase family.</text>
</comment>
<dbReference type="KEGG" id="tki:TKV_c18470"/>
<proteinExistence type="inferred from homology"/>
<feature type="active site" description="Proton acceptor" evidence="8 10">
    <location>
        <position position="326"/>
    </location>
</feature>
<evidence type="ECO:0000256" key="10">
    <source>
        <dbReference type="PIRSR" id="PIRSR000099-1"/>
    </source>
</evidence>
<dbReference type="InterPro" id="IPR022695">
    <property type="entry name" value="Histidinol_DH_monofunct"/>
</dbReference>
<comment type="cofactor">
    <cofactor evidence="8 13">
        <name>Zn(2+)</name>
        <dbReference type="ChEBI" id="CHEBI:29105"/>
    </cofactor>
    <text evidence="8 13">Binds 1 zinc ion per subunit.</text>
</comment>
<dbReference type="FunFam" id="3.40.50.1980:FF:000001">
    <property type="entry name" value="Histidinol dehydrogenase"/>
    <property type="match status" value="1"/>
</dbReference>
<comment type="function">
    <text evidence="1 8">Catalyzes the sequential NAD-dependent oxidations of L-histidinol to L-histidinaldehyde and then to L-histidine.</text>
</comment>
<feature type="binding site" evidence="8 11">
    <location>
        <position position="129"/>
    </location>
    <ligand>
        <name>NAD(+)</name>
        <dbReference type="ChEBI" id="CHEBI:57540"/>
    </ligand>
</feature>
<dbReference type="GO" id="GO:0008270">
    <property type="term" value="F:zinc ion binding"/>
    <property type="evidence" value="ECO:0007669"/>
    <property type="project" value="UniProtKB-UniRule"/>
</dbReference>
<dbReference type="RefSeq" id="WP_049685647.1">
    <property type="nucleotide sequence ID" value="NZ_CP009170.1"/>
</dbReference>
<dbReference type="GO" id="GO:0000105">
    <property type="term" value="P:L-histidine biosynthetic process"/>
    <property type="evidence" value="ECO:0007669"/>
    <property type="project" value="UniProtKB-UniRule"/>
</dbReference>
<dbReference type="STRING" id="2325.TKV_c18470"/>
<dbReference type="FunFam" id="3.40.50.1980:FF:000026">
    <property type="entry name" value="Histidinol dehydrogenase"/>
    <property type="match status" value="1"/>
</dbReference>
<evidence type="ECO:0000256" key="6">
    <source>
        <dbReference type="ARBA" id="ARBA00023002"/>
    </source>
</evidence>
<keyword evidence="8" id="KW-0028">Amino-acid biosynthesis</keyword>
<feature type="binding site" evidence="8 13">
    <location>
        <position position="258"/>
    </location>
    <ligand>
        <name>Zn(2+)</name>
        <dbReference type="ChEBI" id="CHEBI:29105"/>
    </ligand>
</feature>
<keyword evidence="8" id="KW-0368">Histidine biosynthesis</keyword>
<keyword evidence="4 8" id="KW-0479">Metal-binding</keyword>
<gene>
    <name evidence="8 15" type="primary">hisD</name>
    <name evidence="15" type="ORF">TKV_c18470</name>
</gene>
<evidence type="ECO:0000256" key="3">
    <source>
        <dbReference type="ARBA" id="ARBA00012965"/>
    </source>
</evidence>
<dbReference type="PIRSF" id="PIRSF000099">
    <property type="entry name" value="Histidinol_dh"/>
    <property type="match status" value="1"/>
</dbReference>
<dbReference type="EMBL" id="CP009170">
    <property type="protein sequence ID" value="AIS52997.1"/>
    <property type="molecule type" value="Genomic_DNA"/>
</dbReference>
<dbReference type="SUPFAM" id="SSF53720">
    <property type="entry name" value="ALDH-like"/>
    <property type="match status" value="1"/>
</dbReference>
<evidence type="ECO:0000256" key="2">
    <source>
        <dbReference type="ARBA" id="ARBA00010178"/>
    </source>
</evidence>
<feature type="binding site" evidence="8 12">
    <location>
        <position position="414"/>
    </location>
    <ligand>
        <name>substrate</name>
    </ligand>
</feature>
<dbReference type="PANTHER" id="PTHR21256">
    <property type="entry name" value="HISTIDINOL DEHYDROGENASE HDH"/>
    <property type="match status" value="1"/>
</dbReference>
<evidence type="ECO:0000256" key="12">
    <source>
        <dbReference type="PIRSR" id="PIRSR000099-3"/>
    </source>
</evidence>
<dbReference type="Gene3D" id="1.20.5.1300">
    <property type="match status" value="1"/>
</dbReference>
<evidence type="ECO:0000256" key="8">
    <source>
        <dbReference type="HAMAP-Rule" id="MF_01024"/>
    </source>
</evidence>
<feature type="binding site" evidence="8 11">
    <location>
        <position position="213"/>
    </location>
    <ligand>
        <name>NAD(+)</name>
        <dbReference type="ChEBI" id="CHEBI:57540"/>
    </ligand>
</feature>
<evidence type="ECO:0000256" key="9">
    <source>
        <dbReference type="PIRNR" id="PIRNR000099"/>
    </source>
</evidence>
<feature type="binding site" evidence="8 13">
    <location>
        <position position="261"/>
    </location>
    <ligand>
        <name>Zn(2+)</name>
        <dbReference type="ChEBI" id="CHEBI:29105"/>
    </ligand>
</feature>
<evidence type="ECO:0000256" key="1">
    <source>
        <dbReference type="ARBA" id="ARBA00003850"/>
    </source>
</evidence>
<evidence type="ECO:0000256" key="13">
    <source>
        <dbReference type="PIRSR" id="PIRSR000099-4"/>
    </source>
</evidence>
<dbReference type="GO" id="GO:0005829">
    <property type="term" value="C:cytosol"/>
    <property type="evidence" value="ECO:0007669"/>
    <property type="project" value="TreeGrafter"/>
</dbReference>
<evidence type="ECO:0000256" key="4">
    <source>
        <dbReference type="ARBA" id="ARBA00022723"/>
    </source>
</evidence>
<dbReference type="PRINTS" id="PR00083">
    <property type="entry name" value="HOLDHDRGNASE"/>
</dbReference>
<evidence type="ECO:0000313" key="16">
    <source>
        <dbReference type="Proteomes" id="UP000029669"/>
    </source>
</evidence>
<dbReference type="HOGENOM" id="CLU_006732_3_3_9"/>
<feature type="binding site" evidence="8 11">
    <location>
        <position position="190"/>
    </location>
    <ligand>
        <name>NAD(+)</name>
        <dbReference type="ChEBI" id="CHEBI:57540"/>
    </ligand>
</feature>
<dbReference type="OrthoDB" id="9805269at2"/>
<feature type="binding site" evidence="8 13">
    <location>
        <position position="419"/>
    </location>
    <ligand>
        <name>Zn(2+)</name>
        <dbReference type="ChEBI" id="CHEBI:29105"/>
    </ligand>
</feature>
<feature type="binding site" evidence="8 12">
    <location>
        <position position="360"/>
    </location>
    <ligand>
        <name>substrate</name>
    </ligand>
</feature>
<feature type="active site" description="Proton acceptor" evidence="8 10">
    <location>
        <position position="327"/>
    </location>
</feature>
<feature type="binding site" evidence="8 13">
    <location>
        <position position="360"/>
    </location>
    <ligand>
        <name>Zn(2+)</name>
        <dbReference type="ChEBI" id="CHEBI:29105"/>
    </ligand>
</feature>
<name>A0A097AT68_THEKI</name>
<keyword evidence="8 11" id="KW-0520">NAD</keyword>
<dbReference type="eggNOG" id="COG0141">
    <property type="taxonomic scope" value="Bacteria"/>
</dbReference>
<dbReference type="Proteomes" id="UP000029669">
    <property type="component" value="Chromosome"/>
</dbReference>
<evidence type="ECO:0000313" key="15">
    <source>
        <dbReference type="EMBL" id="AIS52997.1"/>
    </source>
</evidence>
<dbReference type="UniPathway" id="UPA00031">
    <property type="reaction ID" value="UER00014"/>
</dbReference>
<evidence type="ECO:0000256" key="11">
    <source>
        <dbReference type="PIRSR" id="PIRSR000099-2"/>
    </source>
</evidence>
<dbReference type="PROSITE" id="PS00611">
    <property type="entry name" value="HISOL_DEHYDROGENASE"/>
    <property type="match status" value="1"/>
</dbReference>
<dbReference type="GO" id="GO:0051287">
    <property type="term" value="F:NAD binding"/>
    <property type="evidence" value="ECO:0007669"/>
    <property type="project" value="InterPro"/>
</dbReference>
<evidence type="ECO:0000256" key="14">
    <source>
        <dbReference type="RuleBase" id="RU004175"/>
    </source>
</evidence>
<feature type="binding site" evidence="8 12">
    <location>
        <position position="236"/>
    </location>
    <ligand>
        <name>substrate</name>
    </ligand>
</feature>
<dbReference type="NCBIfam" id="TIGR00069">
    <property type="entry name" value="hisD"/>
    <property type="match status" value="1"/>
</dbReference>
<protein>
    <recommendedName>
        <fullName evidence="3 8">Histidinol dehydrogenase</fullName>
        <shortName evidence="8">HDH</shortName>
        <ecNumber evidence="3 8">1.1.1.23</ecNumber>
    </recommendedName>
</protein>
<sequence>MIEIFDFRKGIDNGILQKLHNRSKLENKEIAKKVEEIISNVRERKDKALFEYTYMFDGINLDKSTVKVTKEEIKNAYKEVEGEFLKAIDKAIKNITEFHEKQKQSTWMDFKEGIVYGQIIRPLSQVGIYVPGGTAAYPSSVLMNGIPAKVAGVERIVMVSPASKKGINPYVLVAADRIGINEIYKVGGAQAVAALAFGTESIPKVDKIVGPGNIFVAMAKRALYGHVDIDMVAGPSEVLVIADETANPKYVAADLLSQAEHDVMASSILVTTSLEVAQQVKIEIERQMEYLERKEIIEKSLKNFGAIIVVNDLQEAIGIANDIAPEHLELNISNAFEIIGEIKNAGAVFVGEYSPEPLGDYLAGPNHVLPTSGTARFFSPLSVTDFIKKMNILYYSKDSLREVKEDVITLANSEGLTAHANSIKVRF</sequence>
<dbReference type="InterPro" id="IPR016161">
    <property type="entry name" value="Ald_DH/histidinol_DH"/>
</dbReference>